<dbReference type="SMART" id="SM00320">
    <property type="entry name" value="WD40"/>
    <property type="match status" value="3"/>
</dbReference>
<dbReference type="InterPro" id="IPR001680">
    <property type="entry name" value="WD40_rpt"/>
</dbReference>
<dbReference type="STRING" id="13706.A0A1X2H6R3"/>
<evidence type="ECO:0000313" key="5">
    <source>
        <dbReference type="Proteomes" id="UP000242180"/>
    </source>
</evidence>
<dbReference type="PROSITE" id="PS50294">
    <property type="entry name" value="WD_REPEATS_REGION"/>
    <property type="match status" value="1"/>
</dbReference>
<dbReference type="InParanoid" id="A0A1X2H6R3"/>
<feature type="non-terminal residue" evidence="4">
    <location>
        <position position="217"/>
    </location>
</feature>
<keyword evidence="2" id="KW-0677">Repeat</keyword>
<dbReference type="AlphaFoldDB" id="A0A1X2H6R3"/>
<gene>
    <name evidence="4" type="ORF">BCR43DRAFT_405540</name>
</gene>
<proteinExistence type="predicted"/>
<comment type="caution">
    <text evidence="4">The sequence shown here is derived from an EMBL/GenBank/DDBJ whole genome shotgun (WGS) entry which is preliminary data.</text>
</comment>
<dbReference type="PANTHER" id="PTHR22889">
    <property type="entry name" value="WD REPEAT-CONTAINING PROTEIN 89"/>
    <property type="match status" value="1"/>
</dbReference>
<keyword evidence="1 3" id="KW-0853">WD repeat</keyword>
<dbReference type="OrthoDB" id="25131at2759"/>
<organism evidence="4 5">
    <name type="scientific">Syncephalastrum racemosum</name>
    <name type="common">Filamentous fungus</name>
    <dbReference type="NCBI Taxonomy" id="13706"/>
    <lineage>
        <taxon>Eukaryota</taxon>
        <taxon>Fungi</taxon>
        <taxon>Fungi incertae sedis</taxon>
        <taxon>Mucoromycota</taxon>
        <taxon>Mucoromycotina</taxon>
        <taxon>Mucoromycetes</taxon>
        <taxon>Mucorales</taxon>
        <taxon>Syncephalastraceae</taxon>
        <taxon>Syncephalastrum</taxon>
    </lineage>
</organism>
<dbReference type="InterPro" id="IPR039328">
    <property type="entry name" value="WDR89"/>
</dbReference>
<sequence length="217" mass="23992">LSTFDINCNDTMAVLGTNCDMASQELPELAFFDTRQTSPITVFNESHNDDVTDIHCHPTEPLSMLSCSTDGIVNNYNLEDFDEMEALVSVVNAGSAVQKASYFGPECSYVYALTYTETFGLYTLEGDPLCDYGDVRSIDGVDYAIDCSYNPNEHRLYLLTGNNDGAIQIFHVNIGALQHCQTLQAPGGHNDTIRSLYWNHQTQSILTGGEDGRMCAW</sequence>
<dbReference type="PROSITE" id="PS50082">
    <property type="entry name" value="WD_REPEATS_2"/>
    <property type="match status" value="1"/>
</dbReference>
<evidence type="ECO:0000256" key="3">
    <source>
        <dbReference type="PROSITE-ProRule" id="PRU00221"/>
    </source>
</evidence>
<protein>
    <submittedName>
        <fullName evidence="4">WD40-repeat-containing domain protein</fullName>
    </submittedName>
</protein>
<evidence type="ECO:0000256" key="2">
    <source>
        <dbReference type="ARBA" id="ARBA00022737"/>
    </source>
</evidence>
<feature type="non-terminal residue" evidence="4">
    <location>
        <position position="1"/>
    </location>
</feature>
<evidence type="ECO:0000256" key="1">
    <source>
        <dbReference type="ARBA" id="ARBA00022574"/>
    </source>
</evidence>
<keyword evidence="5" id="KW-1185">Reference proteome</keyword>
<dbReference type="InterPro" id="IPR036322">
    <property type="entry name" value="WD40_repeat_dom_sf"/>
</dbReference>
<dbReference type="InterPro" id="IPR015943">
    <property type="entry name" value="WD40/YVTN_repeat-like_dom_sf"/>
</dbReference>
<evidence type="ECO:0000313" key="4">
    <source>
        <dbReference type="EMBL" id="ORY94153.1"/>
    </source>
</evidence>
<dbReference type="PANTHER" id="PTHR22889:SF0">
    <property type="entry name" value="WD REPEAT-CONTAINING PROTEIN 89"/>
    <property type="match status" value="1"/>
</dbReference>
<dbReference type="OMA" id="FNTECSI"/>
<reference evidence="4 5" key="1">
    <citation type="submission" date="2016-07" db="EMBL/GenBank/DDBJ databases">
        <title>Pervasive Adenine N6-methylation of Active Genes in Fungi.</title>
        <authorList>
            <consortium name="DOE Joint Genome Institute"/>
            <person name="Mondo S.J."/>
            <person name="Dannebaum R.O."/>
            <person name="Kuo R.C."/>
            <person name="Labutti K."/>
            <person name="Haridas S."/>
            <person name="Kuo A."/>
            <person name="Salamov A."/>
            <person name="Ahrendt S.R."/>
            <person name="Lipzen A."/>
            <person name="Sullivan W."/>
            <person name="Andreopoulos W.B."/>
            <person name="Clum A."/>
            <person name="Lindquist E."/>
            <person name="Daum C."/>
            <person name="Ramamoorthy G.K."/>
            <person name="Gryganskyi A."/>
            <person name="Culley D."/>
            <person name="Magnuson J.K."/>
            <person name="James T.Y."/>
            <person name="O'Malley M.A."/>
            <person name="Stajich J.E."/>
            <person name="Spatafora J.W."/>
            <person name="Visel A."/>
            <person name="Grigoriev I.V."/>
        </authorList>
    </citation>
    <scope>NUCLEOTIDE SEQUENCE [LARGE SCALE GENOMIC DNA]</scope>
    <source>
        <strain evidence="4 5">NRRL 2496</strain>
    </source>
</reference>
<dbReference type="FunCoup" id="A0A1X2H6R3">
    <property type="interactions" value="327"/>
</dbReference>
<dbReference type="Gene3D" id="2.130.10.10">
    <property type="entry name" value="YVTN repeat-like/Quinoprotein amine dehydrogenase"/>
    <property type="match status" value="2"/>
</dbReference>
<name>A0A1X2H6R3_SYNRA</name>
<dbReference type="EMBL" id="MCGN01000008">
    <property type="protein sequence ID" value="ORY94153.1"/>
    <property type="molecule type" value="Genomic_DNA"/>
</dbReference>
<dbReference type="Proteomes" id="UP000242180">
    <property type="component" value="Unassembled WGS sequence"/>
</dbReference>
<dbReference type="SUPFAM" id="SSF50978">
    <property type="entry name" value="WD40 repeat-like"/>
    <property type="match status" value="1"/>
</dbReference>
<feature type="repeat" description="WD" evidence="3">
    <location>
        <begin position="186"/>
        <end position="217"/>
    </location>
</feature>
<accession>A0A1X2H6R3</accession>
<dbReference type="Pfam" id="PF00400">
    <property type="entry name" value="WD40"/>
    <property type="match status" value="2"/>
</dbReference>